<dbReference type="InterPro" id="IPR050415">
    <property type="entry name" value="MRET"/>
</dbReference>
<dbReference type="Gene3D" id="3.40.50.80">
    <property type="entry name" value="Nucleotide-binding domain of ferredoxin-NADP reductase (FNR) module"/>
    <property type="match status" value="1"/>
</dbReference>
<reference evidence="14" key="1">
    <citation type="journal article" date="2014" name="Int. J. Syst. Evol. Microbiol.">
        <title>Complete genome sequence of Corynebacterium casei LMG S-19264T (=DSM 44701T), isolated from a smear-ripened cheese.</title>
        <authorList>
            <consortium name="US DOE Joint Genome Institute (JGI-PGF)"/>
            <person name="Walter F."/>
            <person name="Albersmeier A."/>
            <person name="Kalinowski J."/>
            <person name="Ruckert C."/>
        </authorList>
    </citation>
    <scope>NUCLEOTIDE SEQUENCE</scope>
    <source>
        <strain evidence="14">JCM 30804</strain>
    </source>
</reference>
<evidence type="ECO:0000259" key="12">
    <source>
        <dbReference type="PROSITE" id="PS51085"/>
    </source>
</evidence>
<evidence type="ECO:0000256" key="7">
    <source>
        <dbReference type="ARBA" id="ARBA00023004"/>
    </source>
</evidence>
<dbReference type="InterPro" id="IPR001709">
    <property type="entry name" value="Flavoprot_Pyr_Nucl_cyt_Rdtase"/>
</dbReference>
<dbReference type="InterPro" id="IPR017938">
    <property type="entry name" value="Riboflavin_synthase-like_b-brl"/>
</dbReference>
<comment type="cofactor">
    <cofactor evidence="1">
        <name>FAD</name>
        <dbReference type="ChEBI" id="CHEBI:57692"/>
    </cofactor>
</comment>
<dbReference type="Gene3D" id="2.40.30.10">
    <property type="entry name" value="Translation factors"/>
    <property type="match status" value="1"/>
</dbReference>
<dbReference type="CDD" id="cd00207">
    <property type="entry name" value="fer2"/>
    <property type="match status" value="1"/>
</dbReference>
<proteinExistence type="inferred from homology"/>
<keyword evidence="8" id="KW-0411">Iron-sulfur</keyword>
<name>A0A917JL92_9GAMM</name>
<dbReference type="InterPro" id="IPR039261">
    <property type="entry name" value="FNR_nucleotide-bd"/>
</dbReference>
<dbReference type="GO" id="GO:0046872">
    <property type="term" value="F:metal ion binding"/>
    <property type="evidence" value="ECO:0007669"/>
    <property type="project" value="UniProtKB-KW"/>
</dbReference>
<evidence type="ECO:0000313" key="15">
    <source>
        <dbReference type="Proteomes" id="UP000613743"/>
    </source>
</evidence>
<dbReference type="InterPro" id="IPR017927">
    <property type="entry name" value="FAD-bd_FR_type"/>
</dbReference>
<feature type="domain" description="2Fe-2S ferredoxin-type" evidence="12">
    <location>
        <begin position="265"/>
        <end position="360"/>
    </location>
</feature>
<evidence type="ECO:0000256" key="11">
    <source>
        <dbReference type="ARBA" id="ARBA00061434"/>
    </source>
</evidence>
<reference evidence="14" key="2">
    <citation type="submission" date="2020-09" db="EMBL/GenBank/DDBJ databases">
        <authorList>
            <person name="Sun Q."/>
            <person name="Ohkuma M."/>
        </authorList>
    </citation>
    <scope>NUCLEOTIDE SEQUENCE</scope>
    <source>
        <strain evidence="14">JCM 30804</strain>
    </source>
</reference>
<evidence type="ECO:0000256" key="5">
    <source>
        <dbReference type="ARBA" id="ARBA00022827"/>
    </source>
</evidence>
<protein>
    <submittedName>
        <fullName evidence="14">Hybrid-cluster NAD(P)-dependent oxidoreductase</fullName>
    </submittedName>
</protein>
<keyword evidence="2" id="KW-0285">Flavoprotein</keyword>
<keyword evidence="15" id="KW-1185">Reference proteome</keyword>
<evidence type="ECO:0000256" key="10">
    <source>
        <dbReference type="ARBA" id="ARBA00034078"/>
    </source>
</evidence>
<dbReference type="SUPFAM" id="SSF54292">
    <property type="entry name" value="2Fe-2S ferredoxin-like"/>
    <property type="match status" value="1"/>
</dbReference>
<dbReference type="PROSITE" id="PS00197">
    <property type="entry name" value="2FE2S_FER_1"/>
    <property type="match status" value="1"/>
</dbReference>
<dbReference type="EMBL" id="BMPZ01000001">
    <property type="protein sequence ID" value="GGI69160.1"/>
    <property type="molecule type" value="Genomic_DNA"/>
</dbReference>
<comment type="similarity">
    <text evidence="11">In the N-terminal section; belongs to the FAD-binding oxidoreductase type 6 family.</text>
</comment>
<dbReference type="PRINTS" id="PR00371">
    <property type="entry name" value="FPNCR"/>
</dbReference>
<dbReference type="InterPro" id="IPR008333">
    <property type="entry name" value="Cbr1-like_FAD-bd_dom"/>
</dbReference>
<dbReference type="SUPFAM" id="SSF52343">
    <property type="entry name" value="Ferredoxin reductase-like, C-terminal NADP-linked domain"/>
    <property type="match status" value="1"/>
</dbReference>
<dbReference type="CDD" id="cd06215">
    <property type="entry name" value="FNR_iron_sulfur_binding_1"/>
    <property type="match status" value="1"/>
</dbReference>
<keyword evidence="3" id="KW-0001">2Fe-2S</keyword>
<evidence type="ECO:0000256" key="1">
    <source>
        <dbReference type="ARBA" id="ARBA00001974"/>
    </source>
</evidence>
<dbReference type="Pfam" id="PF00111">
    <property type="entry name" value="Fer2"/>
    <property type="match status" value="1"/>
</dbReference>
<dbReference type="PRINTS" id="PR00406">
    <property type="entry name" value="CYTB5RDTASE"/>
</dbReference>
<dbReference type="SUPFAM" id="SSF63380">
    <property type="entry name" value="Riboflavin synthase domain-like"/>
    <property type="match status" value="1"/>
</dbReference>
<gene>
    <name evidence="14" type="primary">hcr</name>
    <name evidence="14" type="ORF">GCM10009332_02830</name>
</gene>
<evidence type="ECO:0000313" key="14">
    <source>
        <dbReference type="EMBL" id="GGI69160.1"/>
    </source>
</evidence>
<evidence type="ECO:0000256" key="8">
    <source>
        <dbReference type="ARBA" id="ARBA00023014"/>
    </source>
</evidence>
<dbReference type="InterPro" id="IPR001041">
    <property type="entry name" value="2Fe-2S_ferredoxin-type"/>
</dbReference>
<accession>A0A917JL92</accession>
<dbReference type="InterPro" id="IPR001433">
    <property type="entry name" value="OxRdtase_FAD/NAD-bd"/>
</dbReference>
<dbReference type="Pfam" id="PF00175">
    <property type="entry name" value="NAD_binding_1"/>
    <property type="match status" value="1"/>
</dbReference>
<evidence type="ECO:0000259" key="13">
    <source>
        <dbReference type="PROSITE" id="PS51384"/>
    </source>
</evidence>
<comment type="caution">
    <text evidence="14">The sequence shown here is derived from an EMBL/GenBank/DDBJ whole genome shotgun (WGS) entry which is preliminary data.</text>
</comment>
<evidence type="ECO:0000256" key="2">
    <source>
        <dbReference type="ARBA" id="ARBA00022630"/>
    </source>
</evidence>
<dbReference type="InterPro" id="IPR036010">
    <property type="entry name" value="2Fe-2S_ferredoxin-like_sf"/>
</dbReference>
<keyword evidence="4" id="KW-0479">Metal-binding</keyword>
<keyword evidence="7" id="KW-0408">Iron</keyword>
<dbReference type="Proteomes" id="UP000613743">
    <property type="component" value="Unassembled WGS sequence"/>
</dbReference>
<dbReference type="InterPro" id="IPR006058">
    <property type="entry name" value="2Fe2S_fd_BS"/>
</dbReference>
<dbReference type="GO" id="GO:0051537">
    <property type="term" value="F:2 iron, 2 sulfur cluster binding"/>
    <property type="evidence" value="ECO:0007669"/>
    <property type="project" value="UniProtKB-KW"/>
</dbReference>
<evidence type="ECO:0000256" key="6">
    <source>
        <dbReference type="ARBA" id="ARBA00023002"/>
    </source>
</evidence>
<dbReference type="PANTHER" id="PTHR47354:SF6">
    <property type="entry name" value="NADH OXIDOREDUCTASE HCR"/>
    <property type="match status" value="1"/>
</dbReference>
<dbReference type="PANTHER" id="PTHR47354">
    <property type="entry name" value="NADH OXIDOREDUCTASE HCR"/>
    <property type="match status" value="1"/>
</dbReference>
<dbReference type="PROSITE" id="PS51085">
    <property type="entry name" value="2FE2S_FER_2"/>
    <property type="match status" value="1"/>
</dbReference>
<organism evidence="14 15">
    <name type="scientific">Shewanella gelidii</name>
    <dbReference type="NCBI Taxonomy" id="1642821"/>
    <lineage>
        <taxon>Bacteria</taxon>
        <taxon>Pseudomonadati</taxon>
        <taxon>Pseudomonadota</taxon>
        <taxon>Gammaproteobacteria</taxon>
        <taxon>Alteromonadales</taxon>
        <taxon>Shewanellaceae</taxon>
        <taxon>Shewanella</taxon>
    </lineage>
</organism>
<dbReference type="Gene3D" id="3.10.20.30">
    <property type="match status" value="1"/>
</dbReference>
<dbReference type="PROSITE" id="PS51384">
    <property type="entry name" value="FAD_FR"/>
    <property type="match status" value="1"/>
</dbReference>
<evidence type="ECO:0000256" key="3">
    <source>
        <dbReference type="ARBA" id="ARBA00022714"/>
    </source>
</evidence>
<evidence type="ECO:0000256" key="9">
    <source>
        <dbReference type="ARBA" id="ARBA00023075"/>
    </source>
</evidence>
<dbReference type="GO" id="GO:0016491">
    <property type="term" value="F:oxidoreductase activity"/>
    <property type="evidence" value="ECO:0007669"/>
    <property type="project" value="UniProtKB-KW"/>
</dbReference>
<dbReference type="InterPro" id="IPR012675">
    <property type="entry name" value="Beta-grasp_dom_sf"/>
</dbReference>
<dbReference type="RefSeq" id="WP_188917120.1">
    <property type="nucleotide sequence ID" value="NZ_BMPZ01000001.1"/>
</dbReference>
<keyword evidence="6" id="KW-0560">Oxidoreductase</keyword>
<comment type="cofactor">
    <cofactor evidence="10">
        <name>[2Fe-2S] cluster</name>
        <dbReference type="ChEBI" id="CHEBI:190135"/>
    </cofactor>
</comment>
<dbReference type="Pfam" id="PF00970">
    <property type="entry name" value="FAD_binding_6"/>
    <property type="match status" value="1"/>
</dbReference>
<evidence type="ECO:0000256" key="4">
    <source>
        <dbReference type="ARBA" id="ARBA00022723"/>
    </source>
</evidence>
<dbReference type="AlphaFoldDB" id="A0A917JL92"/>
<sequence>MGDAEVIAKQLAAGTWQQGEIRLVCTEKWQETHDVVSFRFEGTEPVKFNFKPGQFLTFVLDIKGETVYRSYTISSSPSRPYSLVVTVKRIQDGLVSNYLADTLQVGHSVIVNGPSGVFNLVDVPATQKYFFLSAGCGITPMYSMSRWLTDTQVGADIAFVHCARSPEDVIFKSSLERMAQNNQEFKLGYVLEQDAERESNIEQVASGRLNEHTLQQLVPDFKERTVFVCGPEPYMAAMKSMLDELGFNMDNFHQESFGDPALVNAKVAVDQSDSLKGFMMKIGDRMRELKSEQTILDGVEAEGLPMIAACRSGVCGACKCQVVEGEVESTSQMALTPDEIANGFVLACSTKLKSDITLKV</sequence>
<keyword evidence="9" id="KW-0830">Ubiquinone</keyword>
<feature type="domain" description="FAD-binding FR-type" evidence="13">
    <location>
        <begin position="18"/>
        <end position="121"/>
    </location>
</feature>
<keyword evidence="5" id="KW-0274">FAD</keyword>